<dbReference type="EMBL" id="JAHOPB010000004">
    <property type="protein sequence ID" value="MBU8877243.1"/>
    <property type="molecule type" value="Genomic_DNA"/>
</dbReference>
<keyword evidence="1" id="KW-0805">Transcription regulation</keyword>
<dbReference type="RefSeq" id="WP_216966855.1">
    <property type="nucleotide sequence ID" value="NZ_JAHOPB010000004.1"/>
</dbReference>
<name>A0ABS6IS92_9HYPH</name>
<dbReference type="Pfam" id="PF03466">
    <property type="entry name" value="LysR_substrate"/>
    <property type="match status" value="1"/>
</dbReference>
<keyword evidence="6" id="KW-1185">Reference proteome</keyword>
<evidence type="ECO:0000313" key="6">
    <source>
        <dbReference type="Proteomes" id="UP000727907"/>
    </source>
</evidence>
<evidence type="ECO:0000256" key="2">
    <source>
        <dbReference type="ARBA" id="ARBA00023125"/>
    </source>
</evidence>
<evidence type="ECO:0000256" key="1">
    <source>
        <dbReference type="ARBA" id="ARBA00023015"/>
    </source>
</evidence>
<proteinExistence type="predicted"/>
<feature type="domain" description="HTH lysR-type" evidence="4">
    <location>
        <begin position="1"/>
        <end position="58"/>
    </location>
</feature>
<dbReference type="Proteomes" id="UP000727907">
    <property type="component" value="Unassembled WGS sequence"/>
</dbReference>
<organism evidence="5 6">
    <name type="scientific">Reyranella humidisoli</name>
    <dbReference type="NCBI Taxonomy" id="2849149"/>
    <lineage>
        <taxon>Bacteria</taxon>
        <taxon>Pseudomonadati</taxon>
        <taxon>Pseudomonadota</taxon>
        <taxon>Alphaproteobacteria</taxon>
        <taxon>Hyphomicrobiales</taxon>
        <taxon>Reyranellaceae</taxon>
        <taxon>Reyranella</taxon>
    </lineage>
</organism>
<dbReference type="Pfam" id="PF00126">
    <property type="entry name" value="HTH_1"/>
    <property type="match status" value="1"/>
</dbReference>
<evidence type="ECO:0000313" key="5">
    <source>
        <dbReference type="EMBL" id="MBU8877243.1"/>
    </source>
</evidence>
<evidence type="ECO:0000259" key="4">
    <source>
        <dbReference type="PROSITE" id="PS50931"/>
    </source>
</evidence>
<evidence type="ECO:0000256" key="3">
    <source>
        <dbReference type="ARBA" id="ARBA00023163"/>
    </source>
</evidence>
<dbReference type="PANTHER" id="PTHR30427">
    <property type="entry name" value="TRANSCRIPTIONAL ACTIVATOR PROTEIN LYSR"/>
    <property type="match status" value="1"/>
</dbReference>
<protein>
    <submittedName>
        <fullName evidence="5">LysR family transcriptional regulator</fullName>
    </submittedName>
</protein>
<keyword evidence="3" id="KW-0804">Transcription</keyword>
<gene>
    <name evidence="5" type="ORF">KQ910_25975</name>
</gene>
<accession>A0ABS6IS92</accession>
<dbReference type="PROSITE" id="PS50931">
    <property type="entry name" value="HTH_LYSR"/>
    <property type="match status" value="1"/>
</dbReference>
<sequence length="292" mass="31438">MDVKLLEAFRAVVDHRSMTAAAGAMGVTQPAVSTQIARLEETVGFPLFERANGRLKPTAEGVLFYAEASRVLGEVDRLQAATAQIREGQSGRLVIASHPSAAISLLPNLVAKFLDERPGVSVRLISRHSDVVSQLLPSEGFDIGIAELPIDESQVEVRRYGMRCVAILPPRHPLAACKLLTPQLLAPHPMVMPARSHQVPNRIRGVFSAAGVSLNAVVEAEFFATLCGLVAAGTGWSIVDPLSARGFEHLGLVARPFEPAVTYEIGAFHRRDREPSVLAAAFLDMLDDKLKG</sequence>
<comment type="caution">
    <text evidence="5">The sequence shown here is derived from an EMBL/GenBank/DDBJ whole genome shotgun (WGS) entry which is preliminary data.</text>
</comment>
<keyword evidence="2" id="KW-0238">DNA-binding</keyword>
<dbReference type="InterPro" id="IPR005119">
    <property type="entry name" value="LysR_subst-bd"/>
</dbReference>
<dbReference type="InterPro" id="IPR000847">
    <property type="entry name" value="LysR_HTH_N"/>
</dbReference>
<reference evidence="5 6" key="1">
    <citation type="submission" date="2021-06" db="EMBL/GenBank/DDBJ databases">
        <authorList>
            <person name="Lee D.H."/>
        </authorList>
    </citation>
    <scope>NUCLEOTIDE SEQUENCE [LARGE SCALE GENOMIC DNA]</scope>
    <source>
        <strain evidence="5 6">MMS21-HV4-11</strain>
    </source>
</reference>
<dbReference type="PANTHER" id="PTHR30427:SF1">
    <property type="entry name" value="TRANSCRIPTIONAL ACTIVATOR PROTEIN LYSR"/>
    <property type="match status" value="1"/>
</dbReference>